<keyword evidence="1" id="KW-0175">Coiled coil</keyword>
<feature type="coiled-coil region" evidence="1">
    <location>
        <begin position="176"/>
        <end position="322"/>
    </location>
</feature>
<protein>
    <submittedName>
        <fullName evidence="3">Uncharacterized protein</fullName>
    </submittedName>
</protein>
<organism evidence="3 4">
    <name type="scientific">Lophiostoma macrostomum CBS 122681</name>
    <dbReference type="NCBI Taxonomy" id="1314788"/>
    <lineage>
        <taxon>Eukaryota</taxon>
        <taxon>Fungi</taxon>
        <taxon>Dikarya</taxon>
        <taxon>Ascomycota</taxon>
        <taxon>Pezizomycotina</taxon>
        <taxon>Dothideomycetes</taxon>
        <taxon>Pleosporomycetidae</taxon>
        <taxon>Pleosporales</taxon>
        <taxon>Lophiostomataceae</taxon>
        <taxon>Lophiostoma</taxon>
    </lineage>
</organism>
<gene>
    <name evidence="3" type="ORF">K491DRAFT_782194</name>
</gene>
<sequence length="427" mass="49627">MTNTQDSDFHLWYLATAAEDSEVVKEKGAAERQHESNVQNLKDNIRRQSKLVEQRENKVGKEKGDAMLTETLRDLFENQSNCIKQLLTHIEGISRTETANKAKVSELEALNKHLNEQVEDMKKAHSQKENQSTQERPGGREPPKGYHESTDKIQSMRLQLGSHKESNVQEQLWASLQDALGDYETLQQNSQLLQQNVTGQRQRLQELQQESQSLQQDMVLQDQREQQLENEKQSLQDILSRQKRRVEQLQQDNQSLQQDVARQTQREQQLQEEKQILQNEADVLEQRHQQLSKALQESKQHVSSAQERNQLLEQDVGEAKATLLQVQQSLGETEDRGYQLADHLRAVSEKYKLKIEALQMTTLQEDLQESQKAYKHLQECFQVACDRYKQALSAIEERDQIAGLLRVDIDMATQRLVLLLERYQQDE</sequence>
<dbReference type="SUPFAM" id="SSF57997">
    <property type="entry name" value="Tropomyosin"/>
    <property type="match status" value="1"/>
</dbReference>
<evidence type="ECO:0000256" key="2">
    <source>
        <dbReference type="SAM" id="MobiDB-lite"/>
    </source>
</evidence>
<dbReference type="Proteomes" id="UP000799324">
    <property type="component" value="Unassembled WGS sequence"/>
</dbReference>
<feature type="region of interest" description="Disordered" evidence="2">
    <location>
        <begin position="119"/>
        <end position="152"/>
    </location>
</feature>
<evidence type="ECO:0000313" key="3">
    <source>
        <dbReference type="EMBL" id="KAF2651034.1"/>
    </source>
</evidence>
<dbReference type="AlphaFoldDB" id="A0A6A6SXV1"/>
<feature type="compositionally biased region" description="Basic and acidic residues" evidence="2">
    <location>
        <begin position="137"/>
        <end position="151"/>
    </location>
</feature>
<dbReference type="EMBL" id="MU004437">
    <property type="protein sequence ID" value="KAF2651034.1"/>
    <property type="molecule type" value="Genomic_DNA"/>
</dbReference>
<evidence type="ECO:0000313" key="4">
    <source>
        <dbReference type="Proteomes" id="UP000799324"/>
    </source>
</evidence>
<reference evidence="3" key="1">
    <citation type="journal article" date="2020" name="Stud. Mycol.">
        <title>101 Dothideomycetes genomes: a test case for predicting lifestyles and emergence of pathogens.</title>
        <authorList>
            <person name="Haridas S."/>
            <person name="Albert R."/>
            <person name="Binder M."/>
            <person name="Bloem J."/>
            <person name="Labutti K."/>
            <person name="Salamov A."/>
            <person name="Andreopoulos B."/>
            <person name="Baker S."/>
            <person name="Barry K."/>
            <person name="Bills G."/>
            <person name="Bluhm B."/>
            <person name="Cannon C."/>
            <person name="Castanera R."/>
            <person name="Culley D."/>
            <person name="Daum C."/>
            <person name="Ezra D."/>
            <person name="Gonzalez J."/>
            <person name="Henrissat B."/>
            <person name="Kuo A."/>
            <person name="Liang C."/>
            <person name="Lipzen A."/>
            <person name="Lutzoni F."/>
            <person name="Magnuson J."/>
            <person name="Mondo S."/>
            <person name="Nolan M."/>
            <person name="Ohm R."/>
            <person name="Pangilinan J."/>
            <person name="Park H.-J."/>
            <person name="Ramirez L."/>
            <person name="Alfaro M."/>
            <person name="Sun H."/>
            <person name="Tritt A."/>
            <person name="Yoshinaga Y."/>
            <person name="Zwiers L.-H."/>
            <person name="Turgeon B."/>
            <person name="Goodwin S."/>
            <person name="Spatafora J."/>
            <person name="Crous P."/>
            <person name="Grigoriev I."/>
        </authorList>
    </citation>
    <scope>NUCLEOTIDE SEQUENCE</scope>
    <source>
        <strain evidence="3">CBS 122681</strain>
    </source>
</reference>
<feature type="coiled-coil region" evidence="1">
    <location>
        <begin position="31"/>
        <end position="58"/>
    </location>
</feature>
<accession>A0A6A6SXV1</accession>
<evidence type="ECO:0000256" key="1">
    <source>
        <dbReference type="SAM" id="Coils"/>
    </source>
</evidence>
<keyword evidence="4" id="KW-1185">Reference proteome</keyword>
<proteinExistence type="predicted"/>
<name>A0A6A6SXV1_9PLEO</name>
<feature type="compositionally biased region" description="Basic and acidic residues" evidence="2">
    <location>
        <begin position="119"/>
        <end position="128"/>
    </location>
</feature>